<dbReference type="InterPro" id="IPR043129">
    <property type="entry name" value="ATPase_NBD"/>
</dbReference>
<proteinExistence type="predicted"/>
<dbReference type="SUPFAM" id="SSF109604">
    <property type="entry name" value="HD-domain/PDEase-like"/>
    <property type="match status" value="1"/>
</dbReference>
<accession>A0ABU5N2A7</accession>
<evidence type="ECO:0000313" key="4">
    <source>
        <dbReference type="EMBL" id="MDZ8120386.1"/>
    </source>
</evidence>
<reference evidence="4 5" key="1">
    <citation type="journal article" date="2024" name="Appl. Environ. Microbiol.">
        <title>Pontiella agarivorans sp. nov., a novel marine anaerobic bacterium capable of degrading macroalgal polysaccharides and fixing nitrogen.</title>
        <authorList>
            <person name="Liu N."/>
            <person name="Kivenson V."/>
            <person name="Peng X."/>
            <person name="Cui Z."/>
            <person name="Lankiewicz T.S."/>
            <person name="Gosselin K.M."/>
            <person name="English C.J."/>
            <person name="Blair E.M."/>
            <person name="O'Malley M.A."/>
            <person name="Valentine D.L."/>
        </authorList>
    </citation>
    <scope>NUCLEOTIDE SEQUENCE [LARGE SCALE GENOMIC DNA]</scope>
    <source>
        <strain evidence="4 5">NLcol2</strain>
    </source>
</reference>
<comment type="caution">
    <text evidence="4">The sequence shown here is derived from an EMBL/GenBank/DDBJ whole genome shotgun (WGS) entry which is preliminary data.</text>
</comment>
<evidence type="ECO:0000313" key="5">
    <source>
        <dbReference type="Proteomes" id="UP001290861"/>
    </source>
</evidence>
<evidence type="ECO:0000259" key="2">
    <source>
        <dbReference type="Pfam" id="PF02541"/>
    </source>
</evidence>
<sequence>MAEKSDHSITYQLKAVIDIGSTSIRMVVAQVFGNGTFQTLDTLNQSVSIGSDTFTRGRISRSTIGDAVKVLRNFSSVLNEYNIDPKKDVYAVATSAVREARNRDEFIDRVSMATDIEVQAIDGTEVNRLTFLAIQPTLKKYSGLRKNRLLVAEVGGGSTELLGLDQGRVSFAHIYRMGAYRLREAMDGQEGSVARKRDVLQMEIDSGIRQCRDAVPRDGQPLSLLLMGGEARFTAQTVDADWDEQSVIDIRLNELEKLAEKILSMDVEKVVRKYHMTIEEAQTLAPALLTYVKLAQAFGVKKVSVCGASLRDGLLTEAASGGAWSEDFVEQVLHSVHEVGRRYQLDQNHADCVTEISRAIFRALKREHKLSFRYEVILTVAAQLHDVGMFIGSSSHHKHSQYIIENSDLFGLGEEDIKLVALVARYHRRANPRPGHPGYGTLTRENRLAVNKLAAILRAADAFDRSHTQAIRDVKISVHEEEVVVETTRSGDFTAEKRALAGKAKLFEQVYGRTMVLRSRRRRG</sequence>
<dbReference type="InterPro" id="IPR003695">
    <property type="entry name" value="Ppx_GppA_N"/>
</dbReference>
<dbReference type="Pfam" id="PF21447">
    <property type="entry name" value="Ppx-GppA_III"/>
    <property type="match status" value="1"/>
</dbReference>
<feature type="domain" description="Ppx/GppA phosphatase N-terminal" evidence="2">
    <location>
        <begin position="33"/>
        <end position="317"/>
    </location>
</feature>
<dbReference type="PANTHER" id="PTHR30005:SF0">
    <property type="entry name" value="RETROGRADE REGULATION PROTEIN 2"/>
    <property type="match status" value="1"/>
</dbReference>
<organism evidence="4 5">
    <name type="scientific">Pontiella agarivorans</name>
    <dbReference type="NCBI Taxonomy" id="3038953"/>
    <lineage>
        <taxon>Bacteria</taxon>
        <taxon>Pseudomonadati</taxon>
        <taxon>Kiritimatiellota</taxon>
        <taxon>Kiritimatiellia</taxon>
        <taxon>Kiritimatiellales</taxon>
        <taxon>Pontiellaceae</taxon>
        <taxon>Pontiella</taxon>
    </lineage>
</organism>
<dbReference type="PANTHER" id="PTHR30005">
    <property type="entry name" value="EXOPOLYPHOSPHATASE"/>
    <property type="match status" value="1"/>
</dbReference>
<dbReference type="InterPro" id="IPR030673">
    <property type="entry name" value="PyroPPase_GppA_Ppx"/>
</dbReference>
<dbReference type="EMBL" id="JARVCO010000012">
    <property type="protein sequence ID" value="MDZ8120386.1"/>
    <property type="molecule type" value="Genomic_DNA"/>
</dbReference>
<dbReference type="RefSeq" id="WP_322610159.1">
    <property type="nucleotide sequence ID" value="NZ_JARVCO010000012.1"/>
</dbReference>
<feature type="domain" description="Ppx/GppA phosphatase C-terminal" evidence="3">
    <location>
        <begin position="335"/>
        <end position="482"/>
    </location>
</feature>
<evidence type="ECO:0000259" key="3">
    <source>
        <dbReference type="Pfam" id="PF21447"/>
    </source>
</evidence>
<name>A0ABU5N2A7_9BACT</name>
<dbReference type="PIRSF" id="PIRSF001267">
    <property type="entry name" value="Pyrophosphatase_GppA_Ppx"/>
    <property type="match status" value="1"/>
</dbReference>
<dbReference type="InterPro" id="IPR050273">
    <property type="entry name" value="GppA/Ppx_hydrolase"/>
</dbReference>
<dbReference type="Gene3D" id="3.30.420.40">
    <property type="match status" value="1"/>
</dbReference>
<dbReference type="Gene3D" id="1.10.3210.10">
    <property type="entry name" value="Hypothetical protein af1432"/>
    <property type="match status" value="1"/>
</dbReference>
<dbReference type="Gene3D" id="3.30.420.150">
    <property type="entry name" value="Exopolyphosphatase. Domain 2"/>
    <property type="match status" value="1"/>
</dbReference>
<protein>
    <submittedName>
        <fullName evidence="4">Ppx/GppA phosphatase family protein</fullName>
    </submittedName>
</protein>
<evidence type="ECO:0000256" key="1">
    <source>
        <dbReference type="ARBA" id="ARBA00022801"/>
    </source>
</evidence>
<dbReference type="CDD" id="cd24006">
    <property type="entry name" value="ASKHA_NBD_PPX_GppA"/>
    <property type="match status" value="1"/>
</dbReference>
<dbReference type="Proteomes" id="UP001290861">
    <property type="component" value="Unassembled WGS sequence"/>
</dbReference>
<keyword evidence="1" id="KW-0378">Hydrolase</keyword>
<gene>
    <name evidence="4" type="ORF">P9H32_17275</name>
</gene>
<dbReference type="Pfam" id="PF02541">
    <property type="entry name" value="Ppx-GppA"/>
    <property type="match status" value="1"/>
</dbReference>
<dbReference type="InterPro" id="IPR048950">
    <property type="entry name" value="Ppx_GppA_C"/>
</dbReference>
<keyword evidence="5" id="KW-1185">Reference proteome</keyword>
<dbReference type="SUPFAM" id="SSF53067">
    <property type="entry name" value="Actin-like ATPase domain"/>
    <property type="match status" value="2"/>
</dbReference>